<dbReference type="EMBL" id="BBPI01000069">
    <property type="protein sequence ID" value="GAM01913.1"/>
    <property type="molecule type" value="Genomic_DNA"/>
</dbReference>
<dbReference type="Proteomes" id="UP000032305">
    <property type="component" value="Unassembled WGS sequence"/>
</dbReference>
<comment type="caution">
    <text evidence="1">The sequence shown here is derived from an EMBL/GenBank/DDBJ whole genome shotgun (WGS) entry which is preliminary data.</text>
</comment>
<accession>A0A0A1W9B4</accession>
<keyword evidence="2" id="KW-1185">Reference proteome</keyword>
<proteinExistence type="predicted"/>
<evidence type="ECO:0000313" key="2">
    <source>
        <dbReference type="Proteomes" id="UP000032305"/>
    </source>
</evidence>
<gene>
    <name evidence="1" type="ORF">SP5_069_01570</name>
</gene>
<sequence length="177" mass="19232">MSDDLKVDWAKPIEAVHVDGRVVAMELAGGRSAFGSILTRHTAGPETNTSWNDDGTDTVNRSGWRIRNVADVPCNFKAPSDDIAKRMEAFIRHAAAGPIADSYAMYREARAIEALMDQRVDADLLEARKIANASRLSTDPDEVAGFLIGKCDKHPLVVCALAAIKLGRKLERDSRGG</sequence>
<protein>
    <submittedName>
        <fullName evidence="1">Uncharacterized protein</fullName>
    </submittedName>
</protein>
<dbReference type="RefSeq" id="WP_042489326.1">
    <property type="nucleotide sequence ID" value="NZ_BBPI01000069.1"/>
</dbReference>
<evidence type="ECO:0000313" key="1">
    <source>
        <dbReference type="EMBL" id="GAM01913.1"/>
    </source>
</evidence>
<organism evidence="1 2">
    <name type="scientific">Sphingomonas parapaucimobilis NBRC 15100</name>
    <dbReference type="NCBI Taxonomy" id="1219049"/>
    <lineage>
        <taxon>Bacteria</taxon>
        <taxon>Pseudomonadati</taxon>
        <taxon>Pseudomonadota</taxon>
        <taxon>Alphaproteobacteria</taxon>
        <taxon>Sphingomonadales</taxon>
        <taxon>Sphingomonadaceae</taxon>
        <taxon>Sphingomonas</taxon>
    </lineage>
</organism>
<dbReference type="AlphaFoldDB" id="A0A0A1W9B4"/>
<name>A0A0A1W9B4_9SPHN</name>
<reference evidence="1 2" key="1">
    <citation type="submission" date="2014-11" db="EMBL/GenBank/DDBJ databases">
        <title>Whole genome shotgun sequence of Sphingomonas parapaucimobilis NBRC 15100.</title>
        <authorList>
            <person name="Katano-Makiyama Y."/>
            <person name="Hosoyama A."/>
            <person name="Hashimoto M."/>
            <person name="Hosoyama Y."/>
            <person name="Noguchi M."/>
            <person name="Numata M."/>
            <person name="Tsuchikane K."/>
            <person name="Hirakata S."/>
            <person name="Uohara A."/>
            <person name="Shimodaira J."/>
            <person name="Ohji S."/>
            <person name="Ichikawa N."/>
            <person name="Kimura A."/>
            <person name="Yamazoe A."/>
            <person name="Fujita N."/>
        </authorList>
    </citation>
    <scope>NUCLEOTIDE SEQUENCE [LARGE SCALE GENOMIC DNA]</scope>
    <source>
        <strain evidence="1 2">NBRC 15100</strain>
    </source>
</reference>